<evidence type="ECO:0008006" key="2">
    <source>
        <dbReference type="Google" id="ProtNLM"/>
    </source>
</evidence>
<evidence type="ECO:0000313" key="1">
    <source>
        <dbReference type="EMBL" id="QHU19091.1"/>
    </source>
</evidence>
<dbReference type="AlphaFoldDB" id="A0A6C0KPJ0"/>
<dbReference type="Gene3D" id="3.30.470.30">
    <property type="entry name" value="DNA ligase/mRNA capping enzyme"/>
    <property type="match status" value="1"/>
</dbReference>
<name>A0A6C0KPJ0_9ZZZZ</name>
<organism evidence="1">
    <name type="scientific">viral metagenome</name>
    <dbReference type="NCBI Taxonomy" id="1070528"/>
    <lineage>
        <taxon>unclassified sequences</taxon>
        <taxon>metagenomes</taxon>
        <taxon>organismal metagenomes</taxon>
    </lineage>
</organism>
<sequence length="358" mass="42689">MKKHHHIFENCLKAYHNINIIIMKSQNEYDLNSVLEYFPKFELSYEKIAHKKVHNANILLAIPEGKKYFAWFTTYKEDNVCFLLEIGDDNQIKHVKLALTSFSDKLVLGTIFYGTLFKKDIDCFCIEDLYFYKGMNCIHKIYSDKLAILKSILKEEMSQNCLFNHFTIFGLPLLSCDFNMLIKEIETLPYKVSQIKFRFFEKNNSRKILFVKYFKPANACNKNHNNFSNNYNSPNNNNLQKAVFKVTPDLEPDIYNLFIYNDGKEEYYDYAFIPDYKTSVMMNKLFRNIKENDNLDSIEESDDENEFQDEREDKFVFLDRSFKMNCEFNSKFRRWVPNNLADKNDRLISSNILSKKYK</sequence>
<reference evidence="1" key="1">
    <citation type="journal article" date="2020" name="Nature">
        <title>Giant virus diversity and host interactions through global metagenomics.</title>
        <authorList>
            <person name="Schulz F."/>
            <person name="Roux S."/>
            <person name="Paez-Espino D."/>
            <person name="Jungbluth S."/>
            <person name="Walsh D.A."/>
            <person name="Denef V.J."/>
            <person name="McMahon K.D."/>
            <person name="Konstantinidis K.T."/>
            <person name="Eloe-Fadrosh E.A."/>
            <person name="Kyrpides N.C."/>
            <person name="Woyke T."/>
        </authorList>
    </citation>
    <scope>NUCLEOTIDE SEQUENCE</scope>
    <source>
        <strain evidence="1">GVMAG-S-3300013014-104</strain>
    </source>
</reference>
<accession>A0A6C0KPJ0</accession>
<proteinExistence type="predicted"/>
<dbReference type="EMBL" id="MN740944">
    <property type="protein sequence ID" value="QHU19091.1"/>
    <property type="molecule type" value="Genomic_DNA"/>
</dbReference>
<protein>
    <recommendedName>
        <fullName evidence="2">mRNA capping enzyme adenylation domain-containing protein</fullName>
    </recommendedName>
</protein>